<organism evidence="5 6">
    <name type="scientific">Aliiglaciecola lipolytica E3</name>
    <dbReference type="NCBI Taxonomy" id="1127673"/>
    <lineage>
        <taxon>Bacteria</taxon>
        <taxon>Pseudomonadati</taxon>
        <taxon>Pseudomonadota</taxon>
        <taxon>Gammaproteobacteria</taxon>
        <taxon>Alteromonadales</taxon>
        <taxon>Alteromonadaceae</taxon>
        <taxon>Aliiglaciecola</taxon>
    </lineage>
</organism>
<protein>
    <submittedName>
        <fullName evidence="5">Regucalcin</fullName>
    </submittedName>
</protein>
<name>K6XV72_9ALTE</name>
<accession>K6XV72</accession>
<comment type="cofactor">
    <cofactor evidence="3">
        <name>Zn(2+)</name>
        <dbReference type="ChEBI" id="CHEBI:29105"/>
    </cofactor>
    <text evidence="3">Binds 1 divalent metal cation per subunit.</text>
</comment>
<dbReference type="PANTHER" id="PTHR10907:SF47">
    <property type="entry name" value="REGUCALCIN"/>
    <property type="match status" value="1"/>
</dbReference>
<evidence type="ECO:0000259" key="4">
    <source>
        <dbReference type="Pfam" id="PF08450"/>
    </source>
</evidence>
<dbReference type="InterPro" id="IPR005511">
    <property type="entry name" value="SMP-30"/>
</dbReference>
<comment type="caution">
    <text evidence="5">The sequence shown here is derived from an EMBL/GenBank/DDBJ whole genome shotgun (WGS) entry which is preliminary data.</text>
</comment>
<feature type="binding site" evidence="3">
    <location>
        <position position="22"/>
    </location>
    <ligand>
        <name>a divalent metal cation</name>
        <dbReference type="ChEBI" id="CHEBI:60240"/>
    </ligand>
</feature>
<evidence type="ECO:0000256" key="3">
    <source>
        <dbReference type="PIRSR" id="PIRSR605511-2"/>
    </source>
</evidence>
<feature type="active site" description="Proton donor/acceptor" evidence="2">
    <location>
        <position position="201"/>
    </location>
</feature>
<dbReference type="Gene3D" id="2.120.10.30">
    <property type="entry name" value="TolB, C-terminal domain"/>
    <property type="match status" value="1"/>
</dbReference>
<reference evidence="5 6" key="1">
    <citation type="journal article" date="2017" name="Antonie Van Leeuwenhoek">
        <title>Rhizobium rhizosphaerae sp. nov., a novel species isolated from rice rhizosphere.</title>
        <authorList>
            <person name="Zhao J.J."/>
            <person name="Zhang J."/>
            <person name="Zhang R.J."/>
            <person name="Zhang C.W."/>
            <person name="Yin H.Q."/>
            <person name="Zhang X.X."/>
        </authorList>
    </citation>
    <scope>NUCLEOTIDE SEQUENCE [LARGE SCALE GENOMIC DNA]</scope>
    <source>
        <strain evidence="5 6">E3</strain>
    </source>
</reference>
<feature type="binding site" evidence="3">
    <location>
        <position position="107"/>
    </location>
    <ligand>
        <name>substrate</name>
    </ligand>
</feature>
<evidence type="ECO:0000313" key="6">
    <source>
        <dbReference type="Proteomes" id="UP000006334"/>
    </source>
</evidence>
<keyword evidence="3" id="KW-0862">Zinc</keyword>
<dbReference type="STRING" id="1127673.GLIP_2955"/>
<dbReference type="PANTHER" id="PTHR10907">
    <property type="entry name" value="REGUCALCIN"/>
    <property type="match status" value="1"/>
</dbReference>
<dbReference type="GO" id="GO:0004341">
    <property type="term" value="F:gluconolactonase activity"/>
    <property type="evidence" value="ECO:0007669"/>
    <property type="project" value="TreeGrafter"/>
</dbReference>
<sequence>MSDKVIRCELTKEIKVLNQLGEGVIWDARSASIWWTDILSNRLYQWTFDDQLCVYDTPEALCSFALTSQPDCFVAAFASGFAKFWPKTQRLEWICKVESHLPNNRLNDGRTDRHGRFWSGSLRMQGNADLGSLYCLSDNQAVKHLDNIEISNALCWSRDGKTIYHADTPSREIKKAAFDLNTGQISDWQLFVKTERDAFPDGACVDANDNLWNAQWGSSSVKCYSPIGQQLISLTVPCKQPTCVTFAGQNLDYLVVTSACEGLTPLANKPSQDGNVFIYKTNMKGLAESICAM</sequence>
<dbReference type="RefSeq" id="WP_008845381.1">
    <property type="nucleotide sequence ID" value="NZ_BAEN01000059.1"/>
</dbReference>
<feature type="domain" description="SMP-30/Gluconolactonase/LRE-like region" evidence="4">
    <location>
        <begin position="20"/>
        <end position="259"/>
    </location>
</feature>
<dbReference type="Proteomes" id="UP000006334">
    <property type="component" value="Unassembled WGS sequence"/>
</dbReference>
<comment type="similarity">
    <text evidence="1">Belongs to the SMP-30/CGR1 family.</text>
</comment>
<feature type="binding site" evidence="3">
    <location>
        <position position="201"/>
    </location>
    <ligand>
        <name>a divalent metal cation</name>
        <dbReference type="ChEBI" id="CHEBI:60240"/>
    </ligand>
</feature>
<keyword evidence="3" id="KW-0479">Metal-binding</keyword>
<feature type="binding site" evidence="3">
    <location>
        <position position="105"/>
    </location>
    <ligand>
        <name>substrate</name>
    </ligand>
</feature>
<dbReference type="eggNOG" id="COG3386">
    <property type="taxonomic scope" value="Bacteria"/>
</dbReference>
<dbReference type="GO" id="GO:0005509">
    <property type="term" value="F:calcium ion binding"/>
    <property type="evidence" value="ECO:0007669"/>
    <property type="project" value="TreeGrafter"/>
</dbReference>
<dbReference type="PRINTS" id="PR01790">
    <property type="entry name" value="SMP30FAMILY"/>
</dbReference>
<dbReference type="GO" id="GO:0019853">
    <property type="term" value="P:L-ascorbic acid biosynthetic process"/>
    <property type="evidence" value="ECO:0007669"/>
    <property type="project" value="TreeGrafter"/>
</dbReference>
<dbReference type="OrthoDB" id="9775406at2"/>
<dbReference type="InterPro" id="IPR013658">
    <property type="entry name" value="SGL"/>
</dbReference>
<keyword evidence="6" id="KW-1185">Reference proteome</keyword>
<evidence type="ECO:0000256" key="1">
    <source>
        <dbReference type="ARBA" id="ARBA00008853"/>
    </source>
</evidence>
<evidence type="ECO:0000256" key="2">
    <source>
        <dbReference type="PIRSR" id="PIRSR605511-1"/>
    </source>
</evidence>
<dbReference type="Pfam" id="PF08450">
    <property type="entry name" value="SGL"/>
    <property type="match status" value="1"/>
</dbReference>
<feature type="binding site" evidence="3">
    <location>
        <position position="152"/>
    </location>
    <ligand>
        <name>a divalent metal cation</name>
        <dbReference type="ChEBI" id="CHEBI:60240"/>
    </ligand>
</feature>
<proteinExistence type="inferred from homology"/>
<dbReference type="SUPFAM" id="SSF63829">
    <property type="entry name" value="Calcium-dependent phosphotriesterase"/>
    <property type="match status" value="1"/>
</dbReference>
<dbReference type="AlphaFoldDB" id="K6XV72"/>
<evidence type="ECO:0000313" key="5">
    <source>
        <dbReference type="EMBL" id="GAC15576.1"/>
    </source>
</evidence>
<dbReference type="EMBL" id="BAEN01000059">
    <property type="protein sequence ID" value="GAC15576.1"/>
    <property type="molecule type" value="Genomic_DNA"/>
</dbReference>
<dbReference type="InterPro" id="IPR011042">
    <property type="entry name" value="6-blade_b-propeller_TolB-like"/>
</dbReference>
<gene>
    <name evidence="5" type="ORF">GLIP_2955</name>
</gene>